<reference evidence="2 3" key="1">
    <citation type="submission" date="2015-12" db="EMBL/GenBank/DDBJ databases">
        <title>Haloprofundus marisrubri gen. nov., sp. nov., an extremely halophilic archaeon isolated from the Discovery deep brine-seawater interface in the Red Sea.</title>
        <authorList>
            <person name="Zhang G."/>
            <person name="Stingl U."/>
            <person name="Rashid M."/>
        </authorList>
    </citation>
    <scope>NUCLEOTIDE SEQUENCE [LARGE SCALE GENOMIC DNA]</scope>
    <source>
        <strain evidence="2 3">SB9</strain>
    </source>
</reference>
<accession>A0A0W1R5V4</accession>
<comment type="caution">
    <text evidence="2">The sequence shown here is derived from an EMBL/GenBank/DDBJ whole genome shotgun (WGS) entry which is preliminary data.</text>
</comment>
<dbReference type="PROSITE" id="PS51318">
    <property type="entry name" value="TAT"/>
    <property type="match status" value="1"/>
</dbReference>
<dbReference type="Proteomes" id="UP000054387">
    <property type="component" value="Unassembled WGS sequence"/>
</dbReference>
<feature type="compositionally biased region" description="Low complexity" evidence="1">
    <location>
        <begin position="177"/>
        <end position="196"/>
    </location>
</feature>
<dbReference type="STRING" id="1514971.AUR64_13650"/>
<evidence type="ECO:0000313" key="3">
    <source>
        <dbReference type="Proteomes" id="UP000054387"/>
    </source>
</evidence>
<gene>
    <name evidence="2" type="ORF">AUR64_13650</name>
</gene>
<name>A0A0W1R5V4_9EURY</name>
<dbReference type="RefSeq" id="WP_058582007.1">
    <property type="nucleotide sequence ID" value="NZ_LOPU01000029.1"/>
</dbReference>
<feature type="region of interest" description="Disordered" evidence="1">
    <location>
        <begin position="157"/>
        <end position="197"/>
    </location>
</feature>
<sequence>MSRNERTRRAGTSRRELLRGVGVGALGLTTIGASAAVGSAQTATVTAAISDGAPSFSDDADYTGLFVHLRGVSNDQSVSRLESCSFYGGDDEPIVYVARFIDRTTEDHPSEETLLYGIEGTDELGVGNLYVVNSQQSCDGPLIELELESVGASTINVSTSASDAESSPETDGGDAGGETAESTETTTPGFGPLAGAAGVGGAALWFSRRDDE</sequence>
<dbReference type="OrthoDB" id="308075at2157"/>
<proteinExistence type="predicted"/>
<organism evidence="2 3">
    <name type="scientific">Haloprofundus marisrubri</name>
    <dbReference type="NCBI Taxonomy" id="1514971"/>
    <lineage>
        <taxon>Archaea</taxon>
        <taxon>Methanobacteriati</taxon>
        <taxon>Methanobacteriota</taxon>
        <taxon>Stenosarchaea group</taxon>
        <taxon>Halobacteria</taxon>
        <taxon>Halobacteriales</taxon>
        <taxon>Haloferacaceae</taxon>
        <taxon>Haloprofundus</taxon>
    </lineage>
</organism>
<protein>
    <submittedName>
        <fullName evidence="2">Uncharacterized protein</fullName>
    </submittedName>
</protein>
<evidence type="ECO:0000313" key="2">
    <source>
        <dbReference type="EMBL" id="KTG08854.1"/>
    </source>
</evidence>
<dbReference type="InterPro" id="IPR006311">
    <property type="entry name" value="TAT_signal"/>
</dbReference>
<keyword evidence="3" id="KW-1185">Reference proteome</keyword>
<dbReference type="AlphaFoldDB" id="A0A0W1R5V4"/>
<evidence type="ECO:0000256" key="1">
    <source>
        <dbReference type="SAM" id="MobiDB-lite"/>
    </source>
</evidence>
<dbReference type="EMBL" id="LOPU01000029">
    <property type="protein sequence ID" value="KTG08854.1"/>
    <property type="molecule type" value="Genomic_DNA"/>
</dbReference>